<dbReference type="InParanoid" id="K3X5V7"/>
<dbReference type="GO" id="GO:0003677">
    <property type="term" value="F:DNA binding"/>
    <property type="evidence" value="ECO:0007669"/>
    <property type="project" value="UniProtKB-UniRule"/>
</dbReference>
<evidence type="ECO:0000256" key="3">
    <source>
        <dbReference type="ARBA" id="ARBA00022722"/>
    </source>
</evidence>
<feature type="compositionally biased region" description="Basic and acidic residues" evidence="12">
    <location>
        <begin position="375"/>
        <end position="390"/>
    </location>
</feature>
<dbReference type="GO" id="GO:0006281">
    <property type="term" value="P:DNA repair"/>
    <property type="evidence" value="ECO:0007669"/>
    <property type="project" value="UniProtKB-UniRule"/>
</dbReference>
<dbReference type="PRINTS" id="PR00853">
    <property type="entry name" value="XPGRADSUPER"/>
</dbReference>
<evidence type="ECO:0000259" key="14">
    <source>
        <dbReference type="SMART" id="SM00485"/>
    </source>
</evidence>
<proteinExistence type="inferred from homology"/>
<dbReference type="InterPro" id="IPR019974">
    <property type="entry name" value="XPG_CS"/>
</dbReference>
<keyword evidence="9 11" id="KW-0234">DNA repair</keyword>
<reference evidence="15" key="3">
    <citation type="submission" date="2015-02" db="UniProtKB">
        <authorList>
            <consortium name="EnsemblProtists"/>
        </authorList>
    </citation>
    <scope>IDENTIFICATION</scope>
    <source>
        <strain evidence="15">DAOM BR144</strain>
    </source>
</reference>
<comment type="cofactor">
    <cofactor evidence="11">
        <name>Mg(2+)</name>
        <dbReference type="ChEBI" id="CHEBI:18420"/>
    </cofactor>
    <text evidence="11">Binds 2 magnesium ions per subunit. They probably participate in the reaction catalyzed by the enzyme. May bind an additional third magnesium ion after substrate binding.</text>
</comment>
<dbReference type="CDD" id="cd09857">
    <property type="entry name" value="PIN_EXO1"/>
    <property type="match status" value="1"/>
</dbReference>
<dbReference type="Gene3D" id="1.10.150.20">
    <property type="entry name" value="5' to 3' exonuclease, C-terminal subdomain"/>
    <property type="match status" value="1"/>
</dbReference>
<keyword evidence="4 11" id="KW-0479">Metal-binding</keyword>
<keyword evidence="6 11" id="KW-0378">Hydrolase</keyword>
<dbReference type="Pfam" id="PF00867">
    <property type="entry name" value="XPG_I"/>
    <property type="match status" value="1"/>
</dbReference>
<dbReference type="Gene3D" id="3.40.50.1010">
    <property type="entry name" value="5'-nuclease"/>
    <property type="match status" value="1"/>
</dbReference>
<dbReference type="EnsemblProtists" id="PYU1_T012606">
    <property type="protein sequence ID" value="PYU1_T012606"/>
    <property type="gene ID" value="PYU1_G012580"/>
</dbReference>
<feature type="compositionally biased region" description="Polar residues" evidence="12">
    <location>
        <begin position="636"/>
        <end position="668"/>
    </location>
</feature>
<organism evidence="15 16">
    <name type="scientific">Globisporangium ultimum (strain ATCC 200006 / CBS 805.95 / DAOM BR144)</name>
    <name type="common">Pythium ultimum</name>
    <dbReference type="NCBI Taxonomy" id="431595"/>
    <lineage>
        <taxon>Eukaryota</taxon>
        <taxon>Sar</taxon>
        <taxon>Stramenopiles</taxon>
        <taxon>Oomycota</taxon>
        <taxon>Peronosporomycetes</taxon>
        <taxon>Pythiales</taxon>
        <taxon>Pythiaceae</taxon>
        <taxon>Globisporangium</taxon>
    </lineage>
</organism>
<dbReference type="CDD" id="cd09901">
    <property type="entry name" value="H3TH_FEN1-like"/>
    <property type="match status" value="1"/>
</dbReference>
<evidence type="ECO:0000256" key="12">
    <source>
        <dbReference type="SAM" id="MobiDB-lite"/>
    </source>
</evidence>
<keyword evidence="7 11" id="KW-0460">Magnesium</keyword>
<keyword evidence="2" id="KW-0597">Phosphoprotein</keyword>
<dbReference type="GO" id="GO:0005634">
    <property type="term" value="C:nucleus"/>
    <property type="evidence" value="ECO:0007669"/>
    <property type="project" value="UniProtKB-SubCell"/>
</dbReference>
<keyword evidence="11" id="KW-0267">Excision nuclease</keyword>
<evidence type="ECO:0000313" key="16">
    <source>
        <dbReference type="Proteomes" id="UP000019132"/>
    </source>
</evidence>
<dbReference type="GO" id="GO:0017108">
    <property type="term" value="F:5'-flap endonuclease activity"/>
    <property type="evidence" value="ECO:0007669"/>
    <property type="project" value="TreeGrafter"/>
</dbReference>
<dbReference type="OMA" id="KDAIHTH"/>
<dbReference type="InterPro" id="IPR029060">
    <property type="entry name" value="PIN-like_dom_sf"/>
</dbReference>
<evidence type="ECO:0000256" key="8">
    <source>
        <dbReference type="ARBA" id="ARBA00023128"/>
    </source>
</evidence>
<dbReference type="EMBL" id="GL376612">
    <property type="status" value="NOT_ANNOTATED_CDS"/>
    <property type="molecule type" value="Genomic_DNA"/>
</dbReference>
<keyword evidence="8" id="KW-0496">Mitochondrion</keyword>
<dbReference type="GO" id="GO:0046872">
    <property type="term" value="F:metal ion binding"/>
    <property type="evidence" value="ECO:0007669"/>
    <property type="project" value="UniProtKB-UniRule"/>
</dbReference>
<comment type="function">
    <text evidence="11">5'-&gt;3' double-stranded DNA exonuclease which may also possess a cryptic 3'-&gt;5' double-stranded DNA exonuclease activity. Functions in DNA mismatch repair.</text>
</comment>
<keyword evidence="11" id="KW-0269">Exonuclease</keyword>
<evidence type="ECO:0000256" key="1">
    <source>
        <dbReference type="ARBA" id="ARBA00004123"/>
    </source>
</evidence>
<feature type="region of interest" description="Disordered" evidence="12">
    <location>
        <begin position="355"/>
        <end position="437"/>
    </location>
</feature>
<evidence type="ECO:0000256" key="5">
    <source>
        <dbReference type="ARBA" id="ARBA00022763"/>
    </source>
</evidence>
<dbReference type="AlphaFoldDB" id="K3X5V7"/>
<keyword evidence="10 11" id="KW-0539">Nucleus</keyword>
<keyword evidence="11" id="KW-0228">DNA excision</keyword>
<feature type="compositionally biased region" description="Basic residues" evidence="12">
    <location>
        <begin position="494"/>
        <end position="503"/>
    </location>
</feature>
<evidence type="ECO:0000256" key="10">
    <source>
        <dbReference type="ARBA" id="ARBA00023242"/>
    </source>
</evidence>
<dbReference type="SMART" id="SM00484">
    <property type="entry name" value="XPGI"/>
    <property type="match status" value="1"/>
</dbReference>
<protein>
    <recommendedName>
        <fullName evidence="11">Exonuclease 1</fullName>
        <ecNumber evidence="11">3.1.-.-</ecNumber>
    </recommendedName>
</protein>
<dbReference type="SUPFAM" id="SSF47807">
    <property type="entry name" value="5' to 3' exonuclease, C-terminal subdomain"/>
    <property type="match status" value="1"/>
</dbReference>
<dbReference type="InterPro" id="IPR008918">
    <property type="entry name" value="HhH2"/>
</dbReference>
<dbReference type="FunFam" id="3.40.50.1010:FF:000002">
    <property type="entry name" value="Exonuclease 1, putative"/>
    <property type="match status" value="1"/>
</dbReference>
<dbReference type="InterPro" id="IPR006085">
    <property type="entry name" value="XPG_DNA_repair_N"/>
</dbReference>
<dbReference type="InterPro" id="IPR006084">
    <property type="entry name" value="XPG/Rad2"/>
</dbReference>
<keyword evidence="3 11" id="KW-0540">Nuclease</keyword>
<dbReference type="PANTHER" id="PTHR11081:SF8">
    <property type="entry name" value="EXONUCLEASE 1"/>
    <property type="match status" value="1"/>
</dbReference>
<dbReference type="SMART" id="SM00485">
    <property type="entry name" value="XPGN"/>
    <property type="match status" value="1"/>
</dbReference>
<evidence type="ECO:0000256" key="7">
    <source>
        <dbReference type="ARBA" id="ARBA00022842"/>
    </source>
</evidence>
<feature type="region of interest" description="Disordered" evidence="12">
    <location>
        <begin position="634"/>
        <end position="668"/>
    </location>
</feature>
<evidence type="ECO:0000256" key="4">
    <source>
        <dbReference type="ARBA" id="ARBA00022723"/>
    </source>
</evidence>
<feature type="compositionally biased region" description="Polar residues" evidence="12">
    <location>
        <begin position="364"/>
        <end position="374"/>
    </location>
</feature>
<feature type="region of interest" description="Disordered" evidence="12">
    <location>
        <begin position="472"/>
        <end position="554"/>
    </location>
</feature>
<dbReference type="InterPro" id="IPR044752">
    <property type="entry name" value="PIN-like_EXO1"/>
</dbReference>
<dbReference type="InterPro" id="IPR036279">
    <property type="entry name" value="5-3_exonuclease_C_sf"/>
</dbReference>
<keyword evidence="11" id="KW-0238">DNA-binding</keyword>
<sequence>MGVAGLLPALKSVMDQVHIAKYAQKTVGIDAAGWLYKGAYSCPMDVVLRNKDADGYLNYCMQQIKLLEEHRVTPIFVFDGGHLPAKAGLNAERSRSREIWKTKALRQLESGDESGSYSAFSRAVSVTNEMVMKFIAVLRRMNITFYVAPYEADAQLAYLSRQKIIDAVISEDSDCIPYGCKTILFKWSHEGWASELKRRSLGANEELSFVGWTEDMFIQLCVLCGCDYCPSIPGVGIVTAYKFVETYKSPMKVMAALEQQKHSAIPPKYAENFYSAIITFRHHLVFDPRDKKLKMLNPLTLSKDILHLVDKELHFLGDIELRDDVVALIASGKVHPVTLESYDWKKLAAELEEGRQFSLPPNPSARSMTSTESSIVDRPEKSRQDYDDQSSHGTDFSEAAARERGASLQRQRSKKRKHDAGRKANVEQPKPASTSWNHLDSVLGSSVHILNFRSPKVSDNFRPLVSLSNHAPFPHGSNATTELKEFENRPVRQNVKRIKNPTNRRREENGSGFEGEVSCRIDSSSASQRPFRSSQLDSKSASSKEDDAVSTPVPALLPIMNEPLRRPLPFAPRNTSYYPENVANSSSLGEESGSEILWALPSFQDKPRAPPSVYSTYSRATYVEEKWDRILGAEVNESSESGSSQMQIVHSQSTTSAASENANTVASS</sequence>
<evidence type="ECO:0000256" key="11">
    <source>
        <dbReference type="RuleBase" id="RU910737"/>
    </source>
</evidence>
<comment type="subcellular location">
    <subcellularLocation>
        <location evidence="1 11">Nucleus</location>
    </subcellularLocation>
</comment>
<reference evidence="16" key="2">
    <citation type="submission" date="2010-04" db="EMBL/GenBank/DDBJ databases">
        <authorList>
            <person name="Buell R."/>
            <person name="Hamilton J."/>
            <person name="Hostetler J."/>
        </authorList>
    </citation>
    <scope>NUCLEOTIDE SEQUENCE [LARGE SCALE GENOMIC DNA]</scope>
    <source>
        <strain evidence="16">DAOM:BR144</strain>
    </source>
</reference>
<dbReference type="HOGENOM" id="CLU_484404_0_0_1"/>
<dbReference type="VEuPathDB" id="FungiDB:PYU1_G012580"/>
<dbReference type="InterPro" id="IPR006086">
    <property type="entry name" value="XPG-I_dom"/>
</dbReference>
<dbReference type="SMART" id="SM00279">
    <property type="entry name" value="HhH2"/>
    <property type="match status" value="1"/>
</dbReference>
<dbReference type="STRING" id="431595.K3X5V7"/>
<accession>K3X5V7</accession>
<evidence type="ECO:0000256" key="2">
    <source>
        <dbReference type="ARBA" id="ARBA00022553"/>
    </source>
</evidence>
<dbReference type="FunFam" id="1.10.150.20:FF:000011">
    <property type="entry name" value="exonuclease 1"/>
    <property type="match status" value="1"/>
</dbReference>
<comment type="similarity">
    <text evidence="11">Belongs to the XPG/RAD2 endonuclease family. EXO1 subfamily.</text>
</comment>
<dbReference type="PANTHER" id="PTHR11081">
    <property type="entry name" value="FLAP ENDONUCLEASE FAMILY MEMBER"/>
    <property type="match status" value="1"/>
</dbReference>
<feature type="compositionally biased region" description="Low complexity" evidence="12">
    <location>
        <begin position="523"/>
        <end position="541"/>
    </location>
</feature>
<dbReference type="eggNOG" id="KOG2518">
    <property type="taxonomic scope" value="Eukaryota"/>
</dbReference>
<name>K3X5V7_GLOUD</name>
<dbReference type="GO" id="GO:0035312">
    <property type="term" value="F:5'-3' DNA exonuclease activity"/>
    <property type="evidence" value="ECO:0007669"/>
    <property type="project" value="UniProtKB-UniRule"/>
</dbReference>
<keyword evidence="5 11" id="KW-0227">DNA damage</keyword>
<dbReference type="PROSITE" id="PS00841">
    <property type="entry name" value="XPG_1"/>
    <property type="match status" value="1"/>
</dbReference>
<evidence type="ECO:0000256" key="6">
    <source>
        <dbReference type="ARBA" id="ARBA00022801"/>
    </source>
</evidence>
<feature type="domain" description="XPG N-terminal" evidence="14">
    <location>
        <begin position="1"/>
        <end position="100"/>
    </location>
</feature>
<feature type="compositionally biased region" description="Basic residues" evidence="12">
    <location>
        <begin position="411"/>
        <end position="420"/>
    </location>
</feature>
<dbReference type="Proteomes" id="UP000019132">
    <property type="component" value="Unassembled WGS sequence"/>
</dbReference>
<dbReference type="EC" id="3.1.-.-" evidence="11"/>
<feature type="domain" description="XPG-I" evidence="13">
    <location>
        <begin position="139"/>
        <end position="209"/>
    </location>
</feature>
<dbReference type="Pfam" id="PF00752">
    <property type="entry name" value="XPG_N"/>
    <property type="match status" value="1"/>
</dbReference>
<evidence type="ECO:0000313" key="15">
    <source>
        <dbReference type="EnsemblProtists" id="PYU1_T012606"/>
    </source>
</evidence>
<evidence type="ECO:0000259" key="13">
    <source>
        <dbReference type="SMART" id="SM00484"/>
    </source>
</evidence>
<keyword evidence="16" id="KW-1185">Reference proteome</keyword>
<dbReference type="SUPFAM" id="SSF88723">
    <property type="entry name" value="PIN domain-like"/>
    <property type="match status" value="1"/>
</dbReference>
<evidence type="ECO:0000256" key="9">
    <source>
        <dbReference type="ARBA" id="ARBA00023204"/>
    </source>
</evidence>
<reference evidence="16" key="1">
    <citation type="journal article" date="2010" name="Genome Biol.">
        <title>Genome sequence of the necrotrophic plant pathogen Pythium ultimum reveals original pathogenicity mechanisms and effector repertoire.</title>
        <authorList>
            <person name="Levesque C.A."/>
            <person name="Brouwer H."/>
            <person name="Cano L."/>
            <person name="Hamilton J.P."/>
            <person name="Holt C."/>
            <person name="Huitema E."/>
            <person name="Raffaele S."/>
            <person name="Robideau G.P."/>
            <person name="Thines M."/>
            <person name="Win J."/>
            <person name="Zerillo M.M."/>
            <person name="Beakes G.W."/>
            <person name="Boore J.L."/>
            <person name="Busam D."/>
            <person name="Dumas B."/>
            <person name="Ferriera S."/>
            <person name="Fuerstenberg S.I."/>
            <person name="Gachon C.M."/>
            <person name="Gaulin E."/>
            <person name="Govers F."/>
            <person name="Grenville-Briggs L."/>
            <person name="Horner N."/>
            <person name="Hostetler J."/>
            <person name="Jiang R.H."/>
            <person name="Johnson J."/>
            <person name="Krajaejun T."/>
            <person name="Lin H."/>
            <person name="Meijer H.J."/>
            <person name="Moore B."/>
            <person name="Morris P."/>
            <person name="Phuntmart V."/>
            <person name="Puiu D."/>
            <person name="Shetty J."/>
            <person name="Stajich J.E."/>
            <person name="Tripathy S."/>
            <person name="Wawra S."/>
            <person name="van West P."/>
            <person name="Whitty B.R."/>
            <person name="Coutinho P.M."/>
            <person name="Henrissat B."/>
            <person name="Martin F."/>
            <person name="Thomas P.D."/>
            <person name="Tyler B.M."/>
            <person name="De Vries R.P."/>
            <person name="Kamoun S."/>
            <person name="Yandell M."/>
            <person name="Tisserat N."/>
            <person name="Buell C.R."/>
        </authorList>
    </citation>
    <scope>NUCLEOTIDE SEQUENCE</scope>
    <source>
        <strain evidence="16">DAOM:BR144</strain>
    </source>
</reference>